<feature type="domain" description="Pab87 octamerisation" evidence="2">
    <location>
        <begin position="352"/>
        <end position="444"/>
    </location>
</feature>
<dbReference type="AlphaFoldDB" id="A0A7J2U5K9"/>
<organism evidence="3">
    <name type="scientific">Ignisphaera aggregans</name>
    <dbReference type="NCBI Taxonomy" id="334771"/>
    <lineage>
        <taxon>Archaea</taxon>
        <taxon>Thermoproteota</taxon>
        <taxon>Thermoprotei</taxon>
        <taxon>Desulfurococcales</taxon>
        <taxon>Desulfurococcaceae</taxon>
        <taxon>Ignisphaera</taxon>
    </lineage>
</organism>
<protein>
    <submittedName>
        <fullName evidence="3">Serine hydrolase</fullName>
    </submittedName>
</protein>
<sequence length="447" mass="50264">MKGLEKFILDKMSRYRMPGLSIAIVRDGEVIYARGFGFRDLAISAPATPKTSYCVGSVTKAFTATAIMQLVEKGLLSLDDPVSKYVGVIKDPEVRIHHLLTHTSGIPVLGYAEALIDTYYGFRKDMLLPIAKSDDVLAYMIGYEDYPRMRPGERWFYLNEGYVILGKIIEKVAGVSYEEYVKKSIASVIGMEKAYFTREEFEKDNDKATPYYIKDDTVTRAEPLFGISSDGGLFASPIDLVKFAYALANRGSIGGAQILSKESVELMEKPHVKLPYESPTSKYYGYGLIIHDSFAGEYKLVGHSGSVYVYTAYMGYLPEKRVAVALASNSSGYPLSLIGAYALAIAAGVDESRLQFLKIDRVADRIEGLYTGYRESVVLRVRRAGDMLTLEDPYNRRTIASLVLDKVEESYARLYIATLYTRIPVEFFIERDRVVMIYERYLLVKKQ</sequence>
<proteinExistence type="predicted"/>
<dbReference type="InterPro" id="IPR025879">
    <property type="entry name" value="Pab87_oct"/>
</dbReference>
<evidence type="ECO:0000313" key="3">
    <source>
        <dbReference type="EMBL" id="HEM68011.1"/>
    </source>
</evidence>
<dbReference type="Pfam" id="PF13969">
    <property type="entry name" value="Pab87_oct"/>
    <property type="match status" value="1"/>
</dbReference>
<dbReference type="PANTHER" id="PTHR46825:SF9">
    <property type="entry name" value="BETA-LACTAMASE-RELATED DOMAIN-CONTAINING PROTEIN"/>
    <property type="match status" value="1"/>
</dbReference>
<dbReference type="InterPro" id="IPR001466">
    <property type="entry name" value="Beta-lactam-related"/>
</dbReference>
<comment type="caution">
    <text evidence="3">The sequence shown here is derived from an EMBL/GenBank/DDBJ whole genome shotgun (WGS) entry which is preliminary data.</text>
</comment>
<feature type="domain" description="Beta-lactamase-related" evidence="1">
    <location>
        <begin position="5"/>
        <end position="336"/>
    </location>
</feature>
<dbReference type="Gene3D" id="2.40.128.210">
    <property type="entry name" value="Pab87 octamerisation domain"/>
    <property type="match status" value="1"/>
</dbReference>
<keyword evidence="3" id="KW-0378">Hydrolase</keyword>
<dbReference type="SUPFAM" id="SSF56601">
    <property type="entry name" value="beta-lactamase/transpeptidase-like"/>
    <property type="match status" value="1"/>
</dbReference>
<name>A0A7J2U5K9_9CREN</name>
<reference evidence="3" key="1">
    <citation type="journal article" date="2020" name="mSystems">
        <title>Genome- and Community-Level Interaction Insights into Carbon Utilization and Element Cycling Functions of Hydrothermarchaeota in Hydrothermal Sediment.</title>
        <authorList>
            <person name="Zhou Z."/>
            <person name="Liu Y."/>
            <person name="Xu W."/>
            <person name="Pan J."/>
            <person name="Luo Z.H."/>
            <person name="Li M."/>
        </authorList>
    </citation>
    <scope>NUCLEOTIDE SEQUENCE [LARGE SCALE GENOMIC DNA]</scope>
    <source>
        <strain evidence="3">SpSt-125</strain>
    </source>
</reference>
<dbReference type="InterPro" id="IPR050491">
    <property type="entry name" value="AmpC-like"/>
</dbReference>
<dbReference type="PANTHER" id="PTHR46825">
    <property type="entry name" value="D-ALANYL-D-ALANINE-CARBOXYPEPTIDASE/ENDOPEPTIDASE AMPH"/>
    <property type="match status" value="1"/>
</dbReference>
<dbReference type="Gene3D" id="3.40.710.10">
    <property type="entry name" value="DD-peptidase/beta-lactamase superfamily"/>
    <property type="match status" value="1"/>
</dbReference>
<evidence type="ECO:0000259" key="2">
    <source>
        <dbReference type="Pfam" id="PF13969"/>
    </source>
</evidence>
<dbReference type="GO" id="GO:0016787">
    <property type="term" value="F:hydrolase activity"/>
    <property type="evidence" value="ECO:0007669"/>
    <property type="project" value="UniProtKB-KW"/>
</dbReference>
<dbReference type="InterPro" id="IPR012338">
    <property type="entry name" value="Beta-lactam/transpept-like"/>
</dbReference>
<dbReference type="InterPro" id="IPR038164">
    <property type="entry name" value="Pab87_oct_sf"/>
</dbReference>
<dbReference type="Pfam" id="PF00144">
    <property type="entry name" value="Beta-lactamase"/>
    <property type="match status" value="1"/>
</dbReference>
<gene>
    <name evidence="3" type="ORF">ENO26_10700</name>
</gene>
<evidence type="ECO:0000259" key="1">
    <source>
        <dbReference type="Pfam" id="PF00144"/>
    </source>
</evidence>
<accession>A0A7J2U5K9</accession>
<dbReference type="EMBL" id="DSEU01000072">
    <property type="protein sequence ID" value="HEM68011.1"/>
    <property type="molecule type" value="Genomic_DNA"/>
</dbReference>